<evidence type="ECO:0000313" key="2">
    <source>
        <dbReference type="Proteomes" id="UP000242913"/>
    </source>
</evidence>
<evidence type="ECO:0000313" key="1">
    <source>
        <dbReference type="EMBL" id="OZC06309.1"/>
    </source>
</evidence>
<accession>A0A238BLI8</accession>
<dbReference type="AlphaFoldDB" id="A0A238BLI8"/>
<keyword evidence="2" id="KW-1185">Reference proteome</keyword>
<reference evidence="1 2" key="1">
    <citation type="submission" date="2015-12" db="EMBL/GenBank/DDBJ databases">
        <title>Draft genome of the nematode, Onchocerca flexuosa.</title>
        <authorList>
            <person name="Mitreva M."/>
        </authorList>
    </citation>
    <scope>NUCLEOTIDE SEQUENCE [LARGE SCALE GENOMIC DNA]</scope>
    <source>
        <strain evidence="1">Red Deer</strain>
    </source>
</reference>
<gene>
    <name evidence="1" type="ORF">X798_06703</name>
</gene>
<organism evidence="1 2">
    <name type="scientific">Onchocerca flexuosa</name>
    <dbReference type="NCBI Taxonomy" id="387005"/>
    <lineage>
        <taxon>Eukaryota</taxon>
        <taxon>Metazoa</taxon>
        <taxon>Ecdysozoa</taxon>
        <taxon>Nematoda</taxon>
        <taxon>Chromadorea</taxon>
        <taxon>Rhabditida</taxon>
        <taxon>Spirurina</taxon>
        <taxon>Spiruromorpha</taxon>
        <taxon>Filarioidea</taxon>
        <taxon>Onchocercidae</taxon>
        <taxon>Onchocerca</taxon>
    </lineage>
</organism>
<protein>
    <submittedName>
        <fullName evidence="1">Uncharacterized protein</fullName>
    </submittedName>
</protein>
<sequence length="180" mass="20815">MEVKYDERQEKFIGDADSYGREDAQLSEIVIHQLRKLTRNSAAAINKAVRFIKQKGLDLSLLKMHEQQIGLFGSSIPEESEEKMTNLRNLSIKEENEKKGIKTLNYTENAQLSGMRKKFENIKMFEIPFTNSYDEKLHLCEMCGICDLLCVLTAERNRTFVSTYRGKAAQLRLLLIIDFN</sequence>
<dbReference type="EMBL" id="KZ270143">
    <property type="protein sequence ID" value="OZC06309.1"/>
    <property type="molecule type" value="Genomic_DNA"/>
</dbReference>
<proteinExistence type="predicted"/>
<name>A0A238BLI8_9BILA</name>
<dbReference type="Proteomes" id="UP000242913">
    <property type="component" value="Unassembled WGS sequence"/>
</dbReference>